<gene>
    <name evidence="8" type="primary">thyA</name>
    <name evidence="11" type="ORF">GB864_17065</name>
</gene>
<dbReference type="EC" id="2.1.1.45" evidence="2 8"/>
<dbReference type="Gene3D" id="3.30.572.10">
    <property type="entry name" value="Thymidylate synthase/dCMP hydroxymethylase domain"/>
    <property type="match status" value="1"/>
</dbReference>
<dbReference type="GO" id="GO:0006235">
    <property type="term" value="P:dTTP biosynthetic process"/>
    <property type="evidence" value="ECO:0007669"/>
    <property type="project" value="UniProtKB-UniRule"/>
</dbReference>
<evidence type="ECO:0000256" key="1">
    <source>
        <dbReference type="ARBA" id="ARBA00011738"/>
    </source>
</evidence>
<accession>A0A6I4P3H7</accession>
<feature type="binding site" evidence="8">
    <location>
        <position position="174"/>
    </location>
    <ligand>
        <name>(6R)-5,10-methylene-5,6,7,8-tetrahydrofolate</name>
        <dbReference type="ChEBI" id="CHEBI:15636"/>
    </ligand>
</feature>
<evidence type="ECO:0000256" key="2">
    <source>
        <dbReference type="ARBA" id="ARBA00011947"/>
    </source>
</evidence>
<evidence type="ECO:0000256" key="4">
    <source>
        <dbReference type="ARBA" id="ARBA00022603"/>
    </source>
</evidence>
<comment type="function">
    <text evidence="8">Catalyzes the reductive methylation of 2'-deoxyuridine-5'-monophosphate (dUMP) to 2'-deoxythymidine-5'-monophosphate (dTMP) while utilizing 5,10-methylenetetrahydrofolate (mTHF) as the methyl donor and reductant in the reaction, yielding dihydrofolate (DHF) as a by-product. This enzymatic reaction provides an intracellular de novo source of dTMP, an essential precursor for DNA biosynthesis.</text>
</comment>
<feature type="domain" description="Thymidylate synthase/dCMP hydroxymethylase" evidence="10">
    <location>
        <begin position="8"/>
        <end position="269"/>
    </location>
</feature>
<evidence type="ECO:0000256" key="5">
    <source>
        <dbReference type="ARBA" id="ARBA00022679"/>
    </source>
</evidence>
<dbReference type="GO" id="GO:0004799">
    <property type="term" value="F:thymidylate synthase activity"/>
    <property type="evidence" value="ECO:0007669"/>
    <property type="project" value="UniProtKB-UniRule"/>
</dbReference>
<dbReference type="HAMAP" id="MF_00008">
    <property type="entry name" value="Thymidy_synth_bact"/>
    <property type="match status" value="1"/>
</dbReference>
<dbReference type="NCBIfam" id="TIGR03284">
    <property type="entry name" value="thym_sym"/>
    <property type="match status" value="2"/>
</dbReference>
<protein>
    <recommendedName>
        <fullName evidence="2 8">Thymidylate synthase</fullName>
        <shortName evidence="8">TS</shortName>
        <shortName evidence="8">TSase</shortName>
        <ecNumber evidence="2 8">2.1.1.45</ecNumber>
    </recommendedName>
</protein>
<dbReference type="NCBIfam" id="NF002497">
    <property type="entry name" value="PRK01827.1-3"/>
    <property type="match status" value="1"/>
</dbReference>
<keyword evidence="4 8" id="KW-0489">Methyltransferase</keyword>
<reference evidence="11 12" key="1">
    <citation type="submission" date="2019-12" db="EMBL/GenBank/DDBJ databases">
        <authorList>
            <person name="Kim Y.S."/>
        </authorList>
    </citation>
    <scope>NUCLEOTIDE SEQUENCE [LARGE SCALE GENOMIC DNA]</scope>
    <source>
        <strain evidence="11 12">MMS17-SY077</strain>
    </source>
</reference>
<dbReference type="PANTHER" id="PTHR11548">
    <property type="entry name" value="THYMIDYLATE SYNTHASE 1"/>
    <property type="match status" value="1"/>
</dbReference>
<comment type="similarity">
    <text evidence="8">Belongs to the thymidylate synthase family. Bacterial-type ThyA subfamily.</text>
</comment>
<evidence type="ECO:0000259" key="10">
    <source>
        <dbReference type="Pfam" id="PF00303"/>
    </source>
</evidence>
<evidence type="ECO:0000256" key="9">
    <source>
        <dbReference type="PROSITE-ProRule" id="PRU10016"/>
    </source>
</evidence>
<dbReference type="PRINTS" id="PR00108">
    <property type="entry name" value="THYMDSNTHASE"/>
</dbReference>
<comment type="pathway">
    <text evidence="8">Pyrimidine metabolism; dTTP biosynthesis.</text>
</comment>
<comment type="subunit">
    <text evidence="1 8">Homodimer.</text>
</comment>
<dbReference type="Proteomes" id="UP000438182">
    <property type="component" value="Unassembled WGS sequence"/>
</dbReference>
<evidence type="ECO:0000313" key="11">
    <source>
        <dbReference type="EMBL" id="MWC00253.1"/>
    </source>
</evidence>
<feature type="binding site" evidence="8">
    <location>
        <begin position="131"/>
        <end position="132"/>
    </location>
    <ligand>
        <name>dUMP</name>
        <dbReference type="ChEBI" id="CHEBI:246422"/>
        <note>ligand shared between dimeric partners</note>
    </ligand>
</feature>
<dbReference type="InterPro" id="IPR000398">
    <property type="entry name" value="Thymidylate_synthase"/>
</dbReference>
<dbReference type="FunFam" id="3.30.572.10:FF:000001">
    <property type="entry name" value="Thymidylate synthase"/>
    <property type="match status" value="1"/>
</dbReference>
<feature type="binding site" evidence="8">
    <location>
        <position position="268"/>
    </location>
    <ligand>
        <name>(6R)-5,10-methylene-5,6,7,8-tetrahydrofolate</name>
        <dbReference type="ChEBI" id="CHEBI:15636"/>
    </ligand>
</feature>
<dbReference type="UniPathway" id="UPA00575"/>
<dbReference type="GO" id="GO:0032259">
    <property type="term" value="P:methylation"/>
    <property type="evidence" value="ECO:0007669"/>
    <property type="project" value="UniProtKB-KW"/>
</dbReference>
<dbReference type="GO" id="GO:0006231">
    <property type="term" value="P:dTMP biosynthetic process"/>
    <property type="evidence" value="ECO:0007669"/>
    <property type="project" value="UniProtKB-UniRule"/>
</dbReference>
<dbReference type="SUPFAM" id="SSF55831">
    <property type="entry name" value="Thymidylate synthase/dCMP hydroxymethylase"/>
    <property type="match status" value="1"/>
</dbReference>
<feature type="binding site" description="in other chain" evidence="8">
    <location>
        <begin position="212"/>
        <end position="214"/>
    </location>
    <ligand>
        <name>dUMP</name>
        <dbReference type="ChEBI" id="CHEBI:246422"/>
        <note>ligand shared between dimeric partners</note>
    </ligand>
</feature>
<sequence>MSEPIPTPYEDLLRDVLATGAEKSDRTGTGTTSVFGRQLRYDLSQGFPLITTKRVHFKSIAYELLWFLRGESNVRWLQEHGVTIWDEWADERGELGPVYGVQWRTWTGRDGRVTDQIADVIDQIRTNPDSRRLVVSAWNPGDIPDMALAPCHALFQFYVADGKLSLQLYQRSADLFLGVPFNIASYALLTHMVAQQTGLEVGDFVWTGGDCHVYDNHREQVAEQLTREPYPYPTLRFARKPDSIFDYEFDDFIVEDYVHHPAIRAAVAV</sequence>
<name>A0A6I4P3H7_9MICO</name>
<keyword evidence="12" id="KW-1185">Reference proteome</keyword>
<dbReference type="CDD" id="cd00351">
    <property type="entry name" value="TS_Pyrimidine_HMase"/>
    <property type="match status" value="1"/>
</dbReference>
<keyword evidence="6 8" id="KW-0545">Nucleotide biosynthesis</keyword>
<evidence type="ECO:0000256" key="7">
    <source>
        <dbReference type="ARBA" id="ARBA00047344"/>
    </source>
</evidence>
<evidence type="ECO:0000313" key="12">
    <source>
        <dbReference type="Proteomes" id="UP000438182"/>
    </source>
</evidence>
<dbReference type="EMBL" id="WSTA01000117">
    <property type="protein sequence ID" value="MWC00253.1"/>
    <property type="molecule type" value="Genomic_DNA"/>
</dbReference>
<feature type="binding site" description="in other chain" evidence="8">
    <location>
        <position position="26"/>
    </location>
    <ligand>
        <name>dUMP</name>
        <dbReference type="ChEBI" id="CHEBI:246422"/>
        <note>ligand shared between dimeric partners</note>
    </ligand>
</feature>
<dbReference type="Pfam" id="PF00303">
    <property type="entry name" value="Thymidylat_synt"/>
    <property type="match status" value="1"/>
</dbReference>
<feature type="active site" description="Nucleophile" evidence="8">
    <location>
        <position position="151"/>
    </location>
</feature>
<feature type="binding site" evidence="8">
    <location>
        <position position="56"/>
    </location>
    <ligand>
        <name>(6R)-5,10-methylene-5,6,7,8-tetrahydrofolate</name>
        <dbReference type="ChEBI" id="CHEBI:15636"/>
    </ligand>
</feature>
<feature type="binding site" description="in other chain" evidence="8">
    <location>
        <position position="182"/>
    </location>
    <ligand>
        <name>dUMP</name>
        <dbReference type="ChEBI" id="CHEBI:246422"/>
        <note>ligand shared between dimeric partners</note>
    </ligand>
</feature>
<dbReference type="GO" id="GO:0005829">
    <property type="term" value="C:cytosol"/>
    <property type="evidence" value="ECO:0007669"/>
    <property type="project" value="TreeGrafter"/>
</dbReference>
<dbReference type="InterPro" id="IPR036926">
    <property type="entry name" value="Thymidate_synth/dCMP_Mease_sf"/>
</dbReference>
<feature type="active site" evidence="9">
    <location>
        <position position="151"/>
    </location>
</feature>
<comment type="catalytic activity">
    <reaction evidence="7 8">
        <text>dUMP + (6R)-5,10-methylene-5,6,7,8-tetrahydrofolate = 7,8-dihydrofolate + dTMP</text>
        <dbReference type="Rhea" id="RHEA:12104"/>
        <dbReference type="ChEBI" id="CHEBI:15636"/>
        <dbReference type="ChEBI" id="CHEBI:57451"/>
        <dbReference type="ChEBI" id="CHEBI:63528"/>
        <dbReference type="ChEBI" id="CHEBI:246422"/>
        <dbReference type="EC" id="2.1.1.45"/>
    </reaction>
</comment>
<dbReference type="PANTHER" id="PTHR11548:SF9">
    <property type="entry name" value="THYMIDYLATE SYNTHASE"/>
    <property type="match status" value="1"/>
</dbReference>
<evidence type="ECO:0000256" key="3">
    <source>
        <dbReference type="ARBA" id="ARBA00022490"/>
    </source>
</evidence>
<dbReference type="AlphaFoldDB" id="A0A6I4P3H7"/>
<dbReference type="InterPro" id="IPR020940">
    <property type="entry name" value="Thymidylate_synthase_AS"/>
</dbReference>
<dbReference type="PROSITE" id="PS00091">
    <property type="entry name" value="THYMIDYLATE_SYNTHASE"/>
    <property type="match status" value="1"/>
</dbReference>
<evidence type="ECO:0000256" key="6">
    <source>
        <dbReference type="ARBA" id="ARBA00022727"/>
    </source>
</evidence>
<keyword evidence="5 8" id="KW-0808">Transferase</keyword>
<dbReference type="InterPro" id="IPR023451">
    <property type="entry name" value="Thymidate_synth/dCMP_Mease_dom"/>
</dbReference>
<feature type="binding site" description="in other chain" evidence="8">
    <location>
        <begin position="171"/>
        <end position="174"/>
    </location>
    <ligand>
        <name>dUMP</name>
        <dbReference type="ChEBI" id="CHEBI:246422"/>
        <note>ligand shared between dimeric partners</note>
    </ligand>
</feature>
<dbReference type="NCBIfam" id="NF002499">
    <property type="entry name" value="PRK01827.1-5"/>
    <property type="match status" value="1"/>
</dbReference>
<comment type="caution">
    <text evidence="11">The sequence shown here is derived from an EMBL/GenBank/DDBJ whole genome shotgun (WGS) entry which is preliminary data.</text>
</comment>
<evidence type="ECO:0000256" key="8">
    <source>
        <dbReference type="HAMAP-Rule" id="MF_00008"/>
    </source>
</evidence>
<dbReference type="InterPro" id="IPR045097">
    <property type="entry name" value="Thymidate_synth/dCMP_Mease"/>
</dbReference>
<proteinExistence type="inferred from homology"/>
<dbReference type="RefSeq" id="WP_160426892.1">
    <property type="nucleotide sequence ID" value="NZ_WSTA01000117.1"/>
</dbReference>
<keyword evidence="3 8" id="KW-0963">Cytoplasm</keyword>
<comment type="subcellular location">
    <subcellularLocation>
        <location evidence="8">Cytoplasm</location>
    </subcellularLocation>
</comment>
<organism evidence="11 12">
    <name type="scientific">Agromyces seonyuensis</name>
    <dbReference type="NCBI Taxonomy" id="2662446"/>
    <lineage>
        <taxon>Bacteria</taxon>
        <taxon>Bacillati</taxon>
        <taxon>Actinomycetota</taxon>
        <taxon>Actinomycetes</taxon>
        <taxon>Micrococcales</taxon>
        <taxon>Microbacteriaceae</taxon>
        <taxon>Agromyces</taxon>
    </lineage>
</organism>